<dbReference type="Proteomes" id="UP000485621">
    <property type="component" value="Unassembled WGS sequence"/>
</dbReference>
<protein>
    <submittedName>
        <fullName evidence="1">Uncharacterized protein</fullName>
    </submittedName>
</protein>
<proteinExistence type="predicted"/>
<dbReference type="EMBL" id="MWDB01000007">
    <property type="protein sequence ID" value="OQB42012.1"/>
    <property type="molecule type" value="Genomic_DNA"/>
</dbReference>
<comment type="caution">
    <text evidence="1">The sequence shown here is derived from an EMBL/GenBank/DDBJ whole genome shotgun (WGS) entry which is preliminary data.</text>
</comment>
<name>A0A1V5ZPW4_9BACT</name>
<sequence>MNSDRKFLIRIKTPNKIFNVKGKQIRSPFEVVIKEKDLDFYKMNISMNSIDDYTIEEIFDRRIQTENFEVLKLKKISVKEIKESMNRKIFDEKFDETIENFIDEVEHEEN</sequence>
<gene>
    <name evidence="1" type="ORF">BWY04_00498</name>
</gene>
<accession>A0A1V5ZPW4</accession>
<evidence type="ECO:0000313" key="1">
    <source>
        <dbReference type="EMBL" id="OQB42012.1"/>
    </source>
</evidence>
<organism evidence="1">
    <name type="scientific">candidate division CPR1 bacterium ADurb.Bin160</name>
    <dbReference type="NCBI Taxonomy" id="1852826"/>
    <lineage>
        <taxon>Bacteria</taxon>
        <taxon>candidate division CPR1</taxon>
    </lineage>
</organism>
<reference evidence="1" key="1">
    <citation type="submission" date="2017-02" db="EMBL/GenBank/DDBJ databases">
        <title>Delving into the versatile metabolic prowess of the omnipresent phylum Bacteroidetes.</title>
        <authorList>
            <person name="Nobu M.K."/>
            <person name="Mei R."/>
            <person name="Narihiro T."/>
            <person name="Kuroda K."/>
            <person name="Liu W.-T."/>
        </authorList>
    </citation>
    <scope>NUCLEOTIDE SEQUENCE</scope>
    <source>
        <strain evidence="1">ADurb.Bin160</strain>
    </source>
</reference>
<dbReference type="AlphaFoldDB" id="A0A1V5ZPW4"/>